<dbReference type="EMBL" id="CABHML010000043">
    <property type="protein sequence ID" value="VUW83421.1"/>
    <property type="molecule type" value="Genomic_DNA"/>
</dbReference>
<sequence length="73" mass="8996">MVLIYRTRSWSGWGKHNHYWNEYRLEGDEVTKVKCHRQKFFDGKENTWEEDEEEQDSWSVGSSNLPDWLKRFL</sequence>
<dbReference type="EMBL" id="CP071248">
    <property type="protein sequence ID" value="QSP97598.1"/>
    <property type="molecule type" value="Genomic_DNA"/>
</dbReference>
<evidence type="ECO:0000313" key="4">
    <source>
        <dbReference type="EMBL" id="VWQ38832.1"/>
    </source>
</evidence>
<name>A0A564RZ70_BIFLI</name>
<organism evidence="2 5">
    <name type="scientific">Bifidobacterium longum subsp. infantis</name>
    <dbReference type="NCBI Taxonomy" id="1682"/>
    <lineage>
        <taxon>Bacteria</taxon>
        <taxon>Bacillati</taxon>
        <taxon>Actinomycetota</taxon>
        <taxon>Actinomycetes</taxon>
        <taxon>Bifidobacteriales</taxon>
        <taxon>Bifidobacteriaceae</taxon>
        <taxon>Bifidobacterium</taxon>
    </lineage>
</organism>
<evidence type="ECO:0000313" key="2">
    <source>
        <dbReference type="EMBL" id="VUW83421.1"/>
    </source>
</evidence>
<protein>
    <submittedName>
        <fullName evidence="2">Uncharacterized protein</fullName>
    </submittedName>
</protein>
<dbReference type="RefSeq" id="WP_117754822.1">
    <property type="nucleotide sequence ID" value="NZ_CABHML010000043.1"/>
</dbReference>
<reference evidence="2 5" key="1">
    <citation type="submission" date="2019-07" db="EMBL/GenBank/DDBJ databases">
        <authorList>
            <person name="Chang H.-W."/>
            <person name="Raman A."/>
            <person name="Venkatesh S."/>
            <person name="Gehrig J."/>
        </authorList>
    </citation>
    <scope>NUCLEOTIDE SEQUENCE [LARGE SCALE GENOMIC DNA]</scope>
    <source>
        <strain evidence="2">B.longum_ssp_infantis_4</strain>
    </source>
</reference>
<gene>
    <name evidence="4" type="ORF">BIFLH664_02286</name>
    <name evidence="3" type="ORF">BIFLH665_01233</name>
    <name evidence="1" type="ORF">BLI009_11665</name>
    <name evidence="2" type="ORF">BLONGUMMC1_01145</name>
</gene>
<evidence type="ECO:0000313" key="1">
    <source>
        <dbReference type="EMBL" id="QSP97598.1"/>
    </source>
</evidence>
<reference evidence="1" key="3">
    <citation type="submission" date="2021-03" db="EMBL/GenBank/DDBJ databases">
        <title>Genome sequencing of Bifidobacterium longum subsp. infantis JCM 7009.</title>
        <authorList>
            <person name="Kim J."/>
        </authorList>
    </citation>
    <scope>NUCLEOTIDE SEQUENCE</scope>
    <source>
        <strain evidence="1">JCM 7009</strain>
    </source>
</reference>
<evidence type="ECO:0000313" key="3">
    <source>
        <dbReference type="EMBL" id="VWQ28128.1"/>
    </source>
</evidence>
<dbReference type="Proteomes" id="UP000663618">
    <property type="component" value="Chromosome"/>
</dbReference>
<dbReference type="EMBL" id="CABWKI010000032">
    <property type="protein sequence ID" value="VWQ38832.1"/>
    <property type="molecule type" value="Genomic_DNA"/>
</dbReference>
<dbReference type="Proteomes" id="UP000319252">
    <property type="component" value="Unassembled WGS sequence"/>
</dbReference>
<dbReference type="Proteomes" id="UP000494179">
    <property type="component" value="Unassembled WGS sequence"/>
</dbReference>
<proteinExistence type="predicted"/>
<dbReference type="AlphaFoldDB" id="A0A564RZ70"/>
<evidence type="ECO:0000313" key="7">
    <source>
        <dbReference type="Proteomes" id="UP000494270"/>
    </source>
</evidence>
<evidence type="ECO:0000313" key="5">
    <source>
        <dbReference type="Proteomes" id="UP000319252"/>
    </source>
</evidence>
<accession>A0A564RZ70</accession>
<reference evidence="6 7" key="2">
    <citation type="submission" date="2019-10" db="EMBL/GenBank/DDBJ databases">
        <authorList>
            <consortium name="Melissa Lawson"/>
            <person name="O'neill I."/>
        </authorList>
    </citation>
    <scope>NUCLEOTIDE SEQUENCE [LARGE SCALE GENOMIC DNA]</scope>
    <source>
        <strain evidence="4">LH_664</strain>
        <strain evidence="3">LH_665</strain>
    </source>
</reference>
<dbReference type="EMBL" id="CABWKE010000023">
    <property type="protein sequence ID" value="VWQ28128.1"/>
    <property type="molecule type" value="Genomic_DNA"/>
</dbReference>
<evidence type="ECO:0000313" key="6">
    <source>
        <dbReference type="Proteomes" id="UP000494179"/>
    </source>
</evidence>
<dbReference type="Proteomes" id="UP000494270">
    <property type="component" value="Unassembled WGS sequence"/>
</dbReference>